<reference evidence="2" key="1">
    <citation type="submission" date="2016-10" db="EMBL/GenBank/DDBJ databases">
        <authorList>
            <person name="Varghese N."/>
            <person name="Submissions S."/>
        </authorList>
    </citation>
    <scope>NUCLEOTIDE SEQUENCE [LARGE SCALE GENOMIC DNA]</scope>
    <source>
        <strain evidence="2">IBRC-M10078</strain>
    </source>
</reference>
<gene>
    <name evidence="1" type="ORF">SAMN05216565_103244</name>
</gene>
<dbReference type="AlphaFoldDB" id="A0A1H0T2R0"/>
<evidence type="ECO:0000313" key="2">
    <source>
        <dbReference type="Proteomes" id="UP000199159"/>
    </source>
</evidence>
<dbReference type="Proteomes" id="UP000199159">
    <property type="component" value="Unassembled WGS sequence"/>
</dbReference>
<keyword evidence="2" id="KW-1185">Reference proteome</keyword>
<dbReference type="STRING" id="930152.SAMN05216565_103244"/>
<organism evidence="1 2">
    <name type="scientific">Litchfieldia salsa</name>
    <dbReference type="NCBI Taxonomy" id="930152"/>
    <lineage>
        <taxon>Bacteria</taxon>
        <taxon>Bacillati</taxon>
        <taxon>Bacillota</taxon>
        <taxon>Bacilli</taxon>
        <taxon>Bacillales</taxon>
        <taxon>Bacillaceae</taxon>
        <taxon>Litchfieldia</taxon>
    </lineage>
</organism>
<evidence type="ECO:0000313" key="1">
    <source>
        <dbReference type="EMBL" id="SDP48000.1"/>
    </source>
</evidence>
<dbReference type="EMBL" id="FNJU01000003">
    <property type="protein sequence ID" value="SDP48000.1"/>
    <property type="molecule type" value="Genomic_DNA"/>
</dbReference>
<accession>A0A1H0T2R0</accession>
<protein>
    <submittedName>
        <fullName evidence="1">Uncharacterized protein</fullName>
    </submittedName>
</protein>
<name>A0A1H0T2R0_9BACI</name>
<sequence length="66" mass="7751">MKLICESDKLEDYLLELEEVNYSNPIINEKSKELFNSTQTEVEKAKVAFEFVRDKISHSWDIQGNL</sequence>
<proteinExistence type="predicted"/>